<name>A0A975HHY0_9GAMM</name>
<dbReference type="EMBL" id="CP072110">
    <property type="protein sequence ID" value="QTH63661.1"/>
    <property type="molecule type" value="Genomic_DNA"/>
</dbReference>
<feature type="transmembrane region" description="Helical" evidence="1">
    <location>
        <begin position="197"/>
        <end position="218"/>
    </location>
</feature>
<dbReference type="KEGG" id="psym:J1N51_13200"/>
<evidence type="ECO:0000256" key="1">
    <source>
        <dbReference type="SAM" id="Phobius"/>
    </source>
</evidence>
<accession>A0A975HHY0</accession>
<feature type="transmembrane region" description="Helical" evidence="1">
    <location>
        <begin position="38"/>
        <end position="59"/>
    </location>
</feature>
<gene>
    <name evidence="2" type="ORF">J1N51_13200</name>
</gene>
<sequence length="236" mass="25839">MSSENNQASVPAKNNTFLELIFNIIVPSLILMKLSDDAYLGTVNALIIALAFPIGYGIYDFATQRTFNFISLLGFLSTLLTGVIGLFELDANWLAIKEAAIPAVIGLVVLASGFMNKPLLAKLMLNPALFNLNLIYDTLATHGNTDLFRRKINRANHLLASTFVFSSAANYILAKMIVTSQAGTVEFNEQLGEMTLLSYPVIAIPSLIMLIAIMVYVVKTITQLTGLNFEQVLNQE</sequence>
<evidence type="ECO:0000313" key="3">
    <source>
        <dbReference type="Proteomes" id="UP000682739"/>
    </source>
</evidence>
<keyword evidence="1" id="KW-0812">Transmembrane</keyword>
<dbReference type="AlphaFoldDB" id="A0A975HHY0"/>
<protein>
    <submittedName>
        <fullName evidence="2">MFS transporter</fullName>
    </submittedName>
</protein>
<dbReference type="InterPro" id="IPR016870">
    <property type="entry name" value="UCP028137"/>
</dbReference>
<evidence type="ECO:0000313" key="2">
    <source>
        <dbReference type="EMBL" id="QTH63661.1"/>
    </source>
</evidence>
<feature type="transmembrane region" description="Helical" evidence="1">
    <location>
        <begin position="66"/>
        <end position="87"/>
    </location>
</feature>
<reference evidence="2" key="1">
    <citation type="submission" date="2021-03" db="EMBL/GenBank/DDBJ databases">
        <title>Description of Psychrosphaera ytuae sp. nov. isolated from deep sea sediment of South China Sea.</title>
        <authorList>
            <person name="Zhang J."/>
            <person name="Xu X.-D."/>
        </authorList>
    </citation>
    <scope>NUCLEOTIDE SEQUENCE</scope>
    <source>
        <strain evidence="2">MTZ26</strain>
    </source>
</reference>
<dbReference type="PIRSF" id="PIRSF028137">
    <property type="entry name" value="UCP028137"/>
    <property type="match status" value="1"/>
</dbReference>
<feature type="transmembrane region" description="Helical" evidence="1">
    <location>
        <begin position="158"/>
        <end position="177"/>
    </location>
</feature>
<proteinExistence type="predicted"/>
<keyword evidence="3" id="KW-1185">Reference proteome</keyword>
<dbReference type="Proteomes" id="UP000682739">
    <property type="component" value="Chromosome"/>
</dbReference>
<dbReference type="NCBIfam" id="NF041646">
    <property type="entry name" value="VC0807_fam"/>
    <property type="match status" value="1"/>
</dbReference>
<feature type="transmembrane region" description="Helical" evidence="1">
    <location>
        <begin position="99"/>
        <end position="116"/>
    </location>
</feature>
<keyword evidence="1" id="KW-0472">Membrane</keyword>
<keyword evidence="1" id="KW-1133">Transmembrane helix</keyword>
<organism evidence="2 3">
    <name type="scientific">Psychrosphaera ytuae</name>
    <dbReference type="NCBI Taxonomy" id="2820710"/>
    <lineage>
        <taxon>Bacteria</taxon>
        <taxon>Pseudomonadati</taxon>
        <taxon>Pseudomonadota</taxon>
        <taxon>Gammaproteobacteria</taxon>
        <taxon>Alteromonadales</taxon>
        <taxon>Pseudoalteromonadaceae</taxon>
        <taxon>Psychrosphaera</taxon>
    </lineage>
</organism>
<dbReference type="RefSeq" id="WP_208831716.1">
    <property type="nucleotide sequence ID" value="NZ_CP072110.1"/>
</dbReference>